<feature type="region of interest" description="Disordered" evidence="1">
    <location>
        <begin position="330"/>
        <end position="355"/>
    </location>
</feature>
<reference evidence="3 4" key="1">
    <citation type="submission" date="2019-07" db="EMBL/GenBank/DDBJ databases">
        <title>Analysis of the biochemical properties, biological activity and biotechnological potential of siderophores and biosurfactants produced by Antarctic psychrotolerant bacteria.</title>
        <authorList>
            <person name="Styczynski M."/>
            <person name="Krucon T."/>
            <person name="Decewicz P."/>
            <person name="Dziewit L."/>
        </authorList>
    </citation>
    <scope>NUCLEOTIDE SEQUENCE [LARGE SCALE GENOMIC DNA]</scope>
    <source>
        <strain evidence="3 4">ANT_H27</strain>
    </source>
</reference>
<feature type="region of interest" description="Disordered" evidence="1">
    <location>
        <begin position="196"/>
        <end position="219"/>
    </location>
</feature>
<sequence>MSLAHNKRVRAFGSAVATVAIPAVVLGSLAVPAEAAPLPTRDLLMPKAATPAMMKAAEARISAHLVASHVPNSVAPKAKKSGSVTVKQNETLSHISVSSGLSVSELKKINKLTSDTIFPGQVLRLGGSKASSAPKSSSAKASSSSKSAQTYKVAAGDVMGSIANKLDVSLADVRRAAGNPAKDTIYVGQVLRFGSSGTSKGSNAAPTSNSGSSQGSYTVKAGDTPSGIAISHNMSVSSFMALNNLSKGAIIKPGDKLQVSGGSSAPAKPKSSSKAPAAPKSNTGGKYTVVSGDTLGHIAAKTGTPMNTLLKLNPGLTYSTVLKIGRTLKTSGSAAAPESTTSVNPTGSKKPLVGNSFLGRTYKSDVVRSANENKAELLSRNLPSRASMQSMVASTARSMGVDPSLAQAHAFQESGFSMSAVSPANAVGVMQVIPSAGAWAEGLVGRKLDLLNPQDNVTAGVAIIRAHQGNAPSAELGIAYYYQGATGVQRNGMYADTKNYLKMIQTHQKKYS</sequence>
<dbReference type="Proteomes" id="UP000323856">
    <property type="component" value="Unassembled WGS sequence"/>
</dbReference>
<dbReference type="PANTHER" id="PTHR33734">
    <property type="entry name" value="LYSM DOMAIN-CONTAINING GPI-ANCHORED PROTEIN 2"/>
    <property type="match status" value="1"/>
</dbReference>
<dbReference type="RefSeq" id="WP_149618285.1">
    <property type="nucleotide sequence ID" value="NZ_JBITUG010000012.1"/>
</dbReference>
<dbReference type="SUPFAM" id="SSF54106">
    <property type="entry name" value="LysM domain"/>
    <property type="match status" value="4"/>
</dbReference>
<dbReference type="OrthoDB" id="5244690at2"/>
<dbReference type="GO" id="GO:0008932">
    <property type="term" value="F:lytic endotransglycosylase activity"/>
    <property type="evidence" value="ECO:0007669"/>
    <property type="project" value="TreeGrafter"/>
</dbReference>
<evidence type="ECO:0000313" key="3">
    <source>
        <dbReference type="EMBL" id="KAA0979673.1"/>
    </source>
</evidence>
<dbReference type="SMART" id="SM00257">
    <property type="entry name" value="LysM"/>
    <property type="match status" value="4"/>
</dbReference>
<dbReference type="InterPro" id="IPR023346">
    <property type="entry name" value="Lysozyme-like_dom_sf"/>
</dbReference>
<dbReference type="Pfam" id="PF01476">
    <property type="entry name" value="LysM"/>
    <property type="match status" value="4"/>
</dbReference>
<feature type="domain" description="LysM" evidence="2">
    <location>
        <begin position="215"/>
        <end position="259"/>
    </location>
</feature>
<dbReference type="PROSITE" id="PS51782">
    <property type="entry name" value="LYSM"/>
    <property type="match status" value="4"/>
</dbReference>
<dbReference type="InterPro" id="IPR008258">
    <property type="entry name" value="Transglycosylase_SLT_dom_1"/>
</dbReference>
<feature type="compositionally biased region" description="Low complexity" evidence="1">
    <location>
        <begin position="128"/>
        <end position="146"/>
    </location>
</feature>
<proteinExistence type="predicted"/>
<feature type="region of interest" description="Disordered" evidence="1">
    <location>
        <begin position="256"/>
        <end position="285"/>
    </location>
</feature>
<evidence type="ECO:0000256" key="1">
    <source>
        <dbReference type="SAM" id="MobiDB-lite"/>
    </source>
</evidence>
<dbReference type="SUPFAM" id="SSF53955">
    <property type="entry name" value="Lysozyme-like"/>
    <property type="match status" value="1"/>
</dbReference>
<feature type="compositionally biased region" description="Low complexity" evidence="1">
    <location>
        <begin position="263"/>
        <end position="281"/>
    </location>
</feature>
<evidence type="ECO:0000313" key="4">
    <source>
        <dbReference type="Proteomes" id="UP000323856"/>
    </source>
</evidence>
<feature type="compositionally biased region" description="Polar residues" evidence="1">
    <location>
        <begin position="196"/>
        <end position="217"/>
    </location>
</feature>
<organism evidence="3 4">
    <name type="scientific">Paeniglutamicibacter gangotriensis</name>
    <dbReference type="NCBI Taxonomy" id="254787"/>
    <lineage>
        <taxon>Bacteria</taxon>
        <taxon>Bacillati</taxon>
        <taxon>Actinomycetota</taxon>
        <taxon>Actinomycetes</taxon>
        <taxon>Micrococcales</taxon>
        <taxon>Micrococcaceae</taxon>
        <taxon>Paeniglutamicibacter</taxon>
    </lineage>
</organism>
<dbReference type="Gene3D" id="1.10.530.10">
    <property type="match status" value="1"/>
</dbReference>
<dbReference type="InterPro" id="IPR036779">
    <property type="entry name" value="LysM_dom_sf"/>
</dbReference>
<feature type="domain" description="LysM" evidence="2">
    <location>
        <begin position="82"/>
        <end position="125"/>
    </location>
</feature>
<dbReference type="Pfam" id="PF01464">
    <property type="entry name" value="SLT"/>
    <property type="match status" value="1"/>
</dbReference>
<gene>
    <name evidence="3" type="ORF">FQ154_00445</name>
</gene>
<accession>A0A5B0ELJ0</accession>
<protein>
    <submittedName>
        <fullName evidence="3">LysM peptidoglycan-binding domain-containing protein</fullName>
    </submittedName>
</protein>
<feature type="compositionally biased region" description="Polar residues" evidence="1">
    <location>
        <begin position="330"/>
        <end position="347"/>
    </location>
</feature>
<name>A0A5B0ELJ0_9MICC</name>
<dbReference type="CDD" id="cd00254">
    <property type="entry name" value="LT-like"/>
    <property type="match status" value="1"/>
</dbReference>
<dbReference type="Gene3D" id="3.10.350.10">
    <property type="entry name" value="LysM domain"/>
    <property type="match status" value="4"/>
</dbReference>
<feature type="domain" description="LysM" evidence="2">
    <location>
        <begin position="149"/>
        <end position="193"/>
    </location>
</feature>
<evidence type="ECO:0000259" key="2">
    <source>
        <dbReference type="PROSITE" id="PS51782"/>
    </source>
</evidence>
<dbReference type="InterPro" id="IPR018392">
    <property type="entry name" value="LysM"/>
</dbReference>
<comment type="caution">
    <text evidence="3">The sequence shown here is derived from an EMBL/GenBank/DDBJ whole genome shotgun (WGS) entry which is preliminary data.</text>
</comment>
<feature type="domain" description="LysM" evidence="2">
    <location>
        <begin position="285"/>
        <end position="330"/>
    </location>
</feature>
<dbReference type="PANTHER" id="PTHR33734:SF22">
    <property type="entry name" value="MEMBRANE-BOUND LYTIC MUREIN TRANSGLYCOSYLASE D"/>
    <property type="match status" value="1"/>
</dbReference>
<dbReference type="CDD" id="cd00118">
    <property type="entry name" value="LysM"/>
    <property type="match status" value="4"/>
</dbReference>
<dbReference type="AlphaFoldDB" id="A0A5B0ELJ0"/>
<dbReference type="EMBL" id="VOBL01000001">
    <property type="protein sequence ID" value="KAA0979673.1"/>
    <property type="molecule type" value="Genomic_DNA"/>
</dbReference>
<feature type="region of interest" description="Disordered" evidence="1">
    <location>
        <begin position="127"/>
        <end position="146"/>
    </location>
</feature>